<feature type="compositionally biased region" description="Low complexity" evidence="2">
    <location>
        <begin position="86"/>
        <end position="132"/>
    </location>
</feature>
<dbReference type="InterPro" id="IPR050865">
    <property type="entry name" value="BEACH_Domain"/>
</dbReference>
<dbReference type="Gene3D" id="2.60.120.200">
    <property type="match status" value="1"/>
</dbReference>
<accession>A0A1X0P609</accession>
<dbReference type="Pfam" id="PF13385">
    <property type="entry name" value="Laminin_G_3"/>
    <property type="match status" value="1"/>
</dbReference>
<dbReference type="OrthoDB" id="272104at2759"/>
<comment type="caution">
    <text evidence="3">The sequence shown here is derived from an EMBL/GenBank/DDBJ whole genome shotgun (WGS) entry which is preliminary data.</text>
</comment>
<dbReference type="GeneID" id="39982476"/>
<organism evidence="3 4">
    <name type="scientific">Trypanosoma theileri</name>
    <dbReference type="NCBI Taxonomy" id="67003"/>
    <lineage>
        <taxon>Eukaryota</taxon>
        <taxon>Discoba</taxon>
        <taxon>Euglenozoa</taxon>
        <taxon>Kinetoplastea</taxon>
        <taxon>Metakinetoplastina</taxon>
        <taxon>Trypanosomatida</taxon>
        <taxon>Trypanosomatidae</taxon>
        <taxon>Trypanosoma</taxon>
    </lineage>
</organism>
<feature type="compositionally biased region" description="Polar residues" evidence="2">
    <location>
        <begin position="1617"/>
        <end position="1634"/>
    </location>
</feature>
<dbReference type="SUPFAM" id="SSF48371">
    <property type="entry name" value="ARM repeat"/>
    <property type="match status" value="1"/>
</dbReference>
<evidence type="ECO:0000313" key="3">
    <source>
        <dbReference type="EMBL" id="ORC92288.1"/>
    </source>
</evidence>
<dbReference type="VEuPathDB" id="TriTrypDB:TM35_000045020"/>
<keyword evidence="1" id="KW-0175">Coiled coil</keyword>
<dbReference type="SUPFAM" id="SSF49899">
    <property type="entry name" value="Concanavalin A-like lectins/glucanases"/>
    <property type="match status" value="1"/>
</dbReference>
<dbReference type="PANTHER" id="PTHR13743">
    <property type="entry name" value="BEIGE/BEACH-RELATED"/>
    <property type="match status" value="1"/>
</dbReference>
<dbReference type="EMBL" id="NBCO01000004">
    <property type="protein sequence ID" value="ORC92288.1"/>
    <property type="molecule type" value="Genomic_DNA"/>
</dbReference>
<keyword evidence="4" id="KW-1185">Reference proteome</keyword>
<feature type="compositionally biased region" description="Polar residues" evidence="2">
    <location>
        <begin position="1298"/>
        <end position="1308"/>
    </location>
</feature>
<gene>
    <name evidence="3" type="ORF">TM35_000045020</name>
</gene>
<feature type="region of interest" description="Disordered" evidence="2">
    <location>
        <begin position="417"/>
        <end position="439"/>
    </location>
</feature>
<feature type="compositionally biased region" description="Polar residues" evidence="2">
    <location>
        <begin position="1317"/>
        <end position="1332"/>
    </location>
</feature>
<proteinExistence type="predicted"/>
<feature type="region of interest" description="Disordered" evidence="2">
    <location>
        <begin position="1287"/>
        <end position="1337"/>
    </location>
</feature>
<dbReference type="PANTHER" id="PTHR13743:SF123">
    <property type="entry name" value="PROTEIN FAN"/>
    <property type="match status" value="1"/>
</dbReference>
<feature type="coiled-coil region" evidence="1">
    <location>
        <begin position="1689"/>
        <end position="1716"/>
    </location>
</feature>
<feature type="region of interest" description="Disordered" evidence="2">
    <location>
        <begin position="1617"/>
        <end position="1642"/>
    </location>
</feature>
<dbReference type="RefSeq" id="XP_028886354.1">
    <property type="nucleotide sequence ID" value="XM_029022696.1"/>
</dbReference>
<evidence type="ECO:0000256" key="1">
    <source>
        <dbReference type="SAM" id="Coils"/>
    </source>
</evidence>
<protein>
    <submittedName>
        <fullName evidence="3">Chaperone DNAJ protein</fullName>
    </submittedName>
</protein>
<evidence type="ECO:0000256" key="2">
    <source>
        <dbReference type="SAM" id="MobiDB-lite"/>
    </source>
</evidence>
<name>A0A1X0P609_9TRYP</name>
<dbReference type="Proteomes" id="UP000192257">
    <property type="component" value="Unassembled WGS sequence"/>
</dbReference>
<dbReference type="InterPro" id="IPR013320">
    <property type="entry name" value="ConA-like_dom_sf"/>
</dbReference>
<reference evidence="3 4" key="1">
    <citation type="submission" date="2017-03" db="EMBL/GenBank/DDBJ databases">
        <title>An alternative strategy for trypanosome survival in the mammalian bloodstream revealed through genome and transcriptome analysis of the ubiquitous bovine parasite Trypanosoma (Megatrypanum) theileri.</title>
        <authorList>
            <person name="Kelly S."/>
            <person name="Ivens A."/>
            <person name="Mott A."/>
            <person name="O'Neill E."/>
            <person name="Emms D."/>
            <person name="Macleod O."/>
            <person name="Voorheis P."/>
            <person name="Matthews J."/>
            <person name="Matthews K."/>
            <person name="Carrington M."/>
        </authorList>
    </citation>
    <scope>NUCLEOTIDE SEQUENCE [LARGE SCALE GENOMIC DNA]</scope>
    <source>
        <strain evidence="3">Edinburgh</strain>
    </source>
</reference>
<sequence>MKRTLSKEQLADLAQQAVSSIRRFMSSSQDIMTVRQQDLLSTAKSIEECWQKKRLAADVSVVEMWVTGFQEELAFQLEFYGNNNSTGKSKSNSNNNGNNNNNSNNGNGNSNNNGNSNGHPSGNGAPSGHSSGDGSSQKKTPARKCIGESAMLTCTEVLKILMRTNGEKSVEIFIRLHLGTYMTRYLMCVPLSKKVREAFAAVLPEIIGYNELMLEECLSVSRGLLIPQERGGEITMVTPEQVHWACLLATIFRRVDVNNVPVDNARVQCGRSGFLSDLINTCTKLAHKEEEEGGGGGSGSCEKLGDGVQITAFIVYFGLITAMMRGCAANKTLCRSEHLEELTALWVKAASNVWRVEQTISIPTPTAGTDVIITVDGAQIWASDLVEFLVEIATNDSFSLRRQTLYEDSVNNGVSSSVLNANSSPPPTPSPLSSPGLSRTSRRYEPLPLHWDTILMGGSAHVWQLASFVFNCVISDDSCSFIAKALLCIDTQNTMSEFIFRSVISTLMLLCTARPQNAEVLAKSSILKALIARITFPQESVFPREVVISGKTYTATHAMNAYTVRLLFSFISLMSSLYVSEDTLPMLQYGLKEMSLRQTTQTDADIIETLLHVISCTGFPHGVLFFSGGSSVVCKVDRFPPTRFYGYSFAAWVYPKCVWLEGSHLFSYTDACSGSAVVLMIVANGRTCSLLFQIRNSTEVTLSLVPDTSFQADTWTHLAFTHSMTGFTIFINGRRTENSLTVPYPKSPSRKDRLQFAFGGCCNEPSFFGFVASIELFENTLSDKDIQRLYQAGPRPSRDVTSSYHPLLSVESQAVAGTKLLNVGVTGTLARKHEGVSVQSVVAFNPPKEREIFMREDVVRWTLRTLVEAKNSPLTFPIVARLCVQFICTAMKLTTTEEELNQMVDEHAIAHLREAVLAWENIPIEVPAVLIACAIPRNGGKVMRTHPTTQTILSLLLDVIGERGIMSSTVISCILRELSDTLQIPENVILFRGVPGRFEQILRISEQLPLECIDGLIILVERLCKEPREMEQTLQFLLSEPNSKTVDFVKAGLLHMLFDIARTNTAMCDLIGGAFGNCGVSFLIRLVGGKNHSSEVIRIFALRIISLMQHTNKKFRELFIKSYGYEVLAEVMTSPSSSSVPIRLPTFDCLFQMVFDAFQPSTEDTAVLSHLQQGCSSKVKRRLSKNQEQTTLSKGRLGQTLGLQGYLPGLVSQKLRVTRREYSFDFSLDFTYSTDTRLYLDDAHRCIRQQGSGVCALQVPQAIHTVLCLLERLLRGMSVGVGGNVSGGSNSRDAVISRESSTDANTGPSEDRFVNNMGDNLSTASAVSPTQEDSPESVSIRVLNHLEKIVDRPENGMMLLPFPWLNWLWYAVRDVFTPASNSGVDLPPKFPKKHASGIQQRTRNIIRSLAILDISHNSKANIVRIIRQTEQSPLLTRIVLEEIVYFFTKNRCVISNQSDAVNIIKNLDSLFHNIEDVLNPLPLALGLEIVNSISAIAVNNNSWVRMRMKNSSHLFETRKHLSFLLLSTIEGFHKLELGTIGQLLETNGHDANTVRLIFRRFVDAISNCDADEVETLLTMTRQLVNGDYNHYQVLLSMVGNEYRGFVDLCLRWTSRSTSSPLATDRPASNPSDLSARTEEKTNVDEPLVSEVIQWGREDHTRWESLKQRVCAATRSTEVVQEGPERNERERSVLAKVRRAEERRQAIQNKIAAEVERISREVDLHLATGAGAMGSSCSTTLSNNVKITATDSLTVSTMETVRSLTS</sequence>
<feature type="region of interest" description="Disordered" evidence="2">
    <location>
        <begin position="86"/>
        <end position="142"/>
    </location>
</feature>
<evidence type="ECO:0000313" key="4">
    <source>
        <dbReference type="Proteomes" id="UP000192257"/>
    </source>
</evidence>
<dbReference type="InterPro" id="IPR016024">
    <property type="entry name" value="ARM-type_fold"/>
</dbReference>